<evidence type="ECO:0000313" key="4">
    <source>
        <dbReference type="EMBL" id="PNJ63691.1"/>
    </source>
</evidence>
<dbReference type="FunFam" id="1.20.58.60:FF:000024">
    <property type="entry name" value="Kalirin RhoGEF kinase a"/>
    <property type="match status" value="1"/>
</dbReference>
<gene>
    <name evidence="4" type="ORF">CR201_G0013621</name>
</gene>
<accession>A0A2J8W1N6</accession>
<dbReference type="InterPro" id="IPR002017">
    <property type="entry name" value="Spectrin_repeat"/>
</dbReference>
<dbReference type="PROSITE" id="PS50010">
    <property type="entry name" value="DH_2"/>
    <property type="match status" value="1"/>
</dbReference>
<evidence type="ECO:0000256" key="1">
    <source>
        <dbReference type="ARBA" id="ARBA00022658"/>
    </source>
</evidence>
<comment type="caution">
    <text evidence="4">The sequence shown here is derived from an EMBL/GenBank/DDBJ whole genome shotgun (WGS) entry which is preliminary data.</text>
</comment>
<dbReference type="Pfam" id="PF00621">
    <property type="entry name" value="RhoGEF"/>
    <property type="match status" value="1"/>
</dbReference>
<dbReference type="Gene3D" id="1.20.58.60">
    <property type="match status" value="3"/>
</dbReference>
<dbReference type="Pfam" id="PF00435">
    <property type="entry name" value="Spectrin"/>
    <property type="match status" value="1"/>
</dbReference>
<feature type="non-terminal residue" evidence="4">
    <location>
        <position position="641"/>
    </location>
</feature>
<dbReference type="EMBL" id="NDHI03003402">
    <property type="protein sequence ID" value="PNJ63691.1"/>
    <property type="molecule type" value="Genomic_DNA"/>
</dbReference>
<dbReference type="PANTHER" id="PTHR22826">
    <property type="entry name" value="RHO GUANINE EXCHANGE FACTOR-RELATED"/>
    <property type="match status" value="1"/>
</dbReference>
<dbReference type="SUPFAM" id="SSF48065">
    <property type="entry name" value="DBL homology domain (DH-domain)"/>
    <property type="match status" value="1"/>
</dbReference>
<evidence type="ECO:0000259" key="3">
    <source>
        <dbReference type="PROSITE" id="PS50010"/>
    </source>
</evidence>
<dbReference type="Pfam" id="PF23323">
    <property type="entry name" value="Spectrin_6"/>
    <property type="match status" value="1"/>
</dbReference>
<protein>
    <recommendedName>
        <fullName evidence="3">DH domain-containing protein</fullName>
    </recommendedName>
</protein>
<dbReference type="InterPro" id="IPR000219">
    <property type="entry name" value="DH_dom"/>
</dbReference>
<dbReference type="GO" id="GO:0005737">
    <property type="term" value="C:cytoplasm"/>
    <property type="evidence" value="ECO:0007669"/>
    <property type="project" value="TreeGrafter"/>
</dbReference>
<feature type="domain" description="DH" evidence="3">
    <location>
        <begin position="584"/>
        <end position="641"/>
    </location>
</feature>
<dbReference type="GO" id="GO:0019898">
    <property type="term" value="C:extrinsic component of membrane"/>
    <property type="evidence" value="ECO:0007669"/>
    <property type="project" value="TreeGrafter"/>
</dbReference>
<evidence type="ECO:0000256" key="2">
    <source>
        <dbReference type="SAM" id="MobiDB-lite"/>
    </source>
</evidence>
<proteinExistence type="predicted"/>
<dbReference type="Gene3D" id="1.20.900.10">
    <property type="entry name" value="Dbl homology (DH) domain"/>
    <property type="match status" value="1"/>
</dbReference>
<dbReference type="InterPro" id="IPR058918">
    <property type="entry name" value="KALRN/TRIO-like_spectrin"/>
</dbReference>
<sequence>LWTWMEDLQKEMLEDVCADSVDAVQELIKQFQQQQTATLDATLNVIKEGEDLIQQLRSAPPSLGEPSEARDSAVSNNKTPHSSSISHIESVLQQLDDAQVQMEELFHERKIKLDIFLQLRIFEQYTIEVTAELDAWNEDLLRQMNDFNTEDLTLAEQRLQRHTERKLAMNNMTFEVIQQGQDLHQYIMEVQASGIELICEKDIDLAAQVQELLEFLHEKQHELELNAEQTHKRLEQCLQLRHLQAEVKQVLGWIRNGESMLNASLVNASSLSEAEQLQREHEQFQLAIEVCSVLESLEQEYRRDEDWCGGRDKLGPAAEIDHVIPLISKHLEQKEAFLKACTLARRNAEVFLKYIHRNNVSMPSVASHTRGPEQQVKAILSELLQRENRVLHFWTLKKRRLDQCQQYVVFERSAKQALDWIQETGEFYLSTHTSTGETTEETQELLKEYGEFRVPAKQTKEKVKLLIQLADSFVEKGHIHATEIRKWVTTVDKHYRDFSLRMGKYRYSLEKALGVNTEDNKDLELDIIPASLSDREVKLRDANHEVNEEKRKSARKKEFIMAELLQTEKAYVRDLHECLEADKFQMYVTYCKNKPDSNQLILEHAGTFFDEIQQRHGLANSISSYLIKPVQRITKYQLLLK</sequence>
<feature type="region of interest" description="Disordered" evidence="2">
    <location>
        <begin position="58"/>
        <end position="84"/>
    </location>
</feature>
<dbReference type="FunFam" id="1.20.58.60:FF:000023">
    <property type="entry name" value="Kalirin RhoGEF kinase b"/>
    <property type="match status" value="1"/>
</dbReference>
<name>A0A2J8W1N6_PONAB</name>
<reference evidence="4" key="1">
    <citation type="submission" date="2017-12" db="EMBL/GenBank/DDBJ databases">
        <title>High-resolution comparative analysis of great ape genomes.</title>
        <authorList>
            <person name="Pollen A."/>
            <person name="Hastie A."/>
            <person name="Hormozdiari F."/>
            <person name="Dougherty M."/>
            <person name="Liu R."/>
            <person name="Chaisson M."/>
            <person name="Hoppe E."/>
            <person name="Hill C."/>
            <person name="Pang A."/>
            <person name="Hillier L."/>
            <person name="Baker C."/>
            <person name="Armstrong J."/>
            <person name="Shendure J."/>
            <person name="Paten B."/>
            <person name="Wilson R."/>
            <person name="Chao H."/>
            <person name="Schneider V."/>
            <person name="Ventura M."/>
            <person name="Kronenberg Z."/>
            <person name="Murali S."/>
            <person name="Gordon D."/>
            <person name="Cantsilieris S."/>
            <person name="Munson K."/>
            <person name="Nelson B."/>
            <person name="Raja A."/>
            <person name="Underwood J."/>
            <person name="Diekhans M."/>
            <person name="Fiddes I."/>
            <person name="Haussler D."/>
            <person name="Eichler E."/>
        </authorList>
    </citation>
    <scope>NUCLEOTIDE SEQUENCE [LARGE SCALE GENOMIC DNA]</scope>
    <source>
        <strain evidence="4">Susie</strain>
    </source>
</reference>
<dbReference type="AlphaFoldDB" id="A0A2J8W1N6"/>
<dbReference type="SMART" id="SM00150">
    <property type="entry name" value="SPEC"/>
    <property type="match status" value="3"/>
</dbReference>
<dbReference type="GO" id="GO:0005085">
    <property type="term" value="F:guanyl-nucleotide exchange factor activity"/>
    <property type="evidence" value="ECO:0007669"/>
    <property type="project" value="UniProtKB-KW"/>
</dbReference>
<dbReference type="InterPro" id="IPR035899">
    <property type="entry name" value="DBL_dom_sf"/>
</dbReference>
<dbReference type="SUPFAM" id="SSF46966">
    <property type="entry name" value="Spectrin repeat"/>
    <property type="match status" value="2"/>
</dbReference>
<organism evidence="4">
    <name type="scientific">Pongo abelii</name>
    <name type="common">Sumatran orangutan</name>
    <name type="synonym">Pongo pygmaeus abelii</name>
    <dbReference type="NCBI Taxonomy" id="9601"/>
    <lineage>
        <taxon>Eukaryota</taxon>
        <taxon>Metazoa</taxon>
        <taxon>Chordata</taxon>
        <taxon>Craniata</taxon>
        <taxon>Vertebrata</taxon>
        <taxon>Euteleostomi</taxon>
        <taxon>Mammalia</taxon>
        <taxon>Eutheria</taxon>
        <taxon>Euarchontoglires</taxon>
        <taxon>Primates</taxon>
        <taxon>Haplorrhini</taxon>
        <taxon>Catarrhini</taxon>
        <taxon>Hominidae</taxon>
        <taxon>Pongo</taxon>
    </lineage>
</organism>
<keyword evidence="1" id="KW-0344">Guanine-nucleotide releasing factor</keyword>
<dbReference type="PANTHER" id="PTHR22826:SF49">
    <property type="entry name" value="KALIRIN"/>
    <property type="match status" value="1"/>
</dbReference>
<dbReference type="InterPro" id="IPR018159">
    <property type="entry name" value="Spectrin/alpha-actinin"/>
</dbReference>
<feature type="non-terminal residue" evidence="4">
    <location>
        <position position="1"/>
    </location>
</feature>
<dbReference type="InterPro" id="IPR051336">
    <property type="entry name" value="RhoGEF_Guanine_NuclExch_SF"/>
</dbReference>
<dbReference type="GO" id="GO:0007411">
    <property type="term" value="P:axon guidance"/>
    <property type="evidence" value="ECO:0007669"/>
    <property type="project" value="TreeGrafter"/>
</dbReference>
<dbReference type="FunFam" id="1.20.58.60:FF:000032">
    <property type="entry name" value="Kalirin RhoGEF kinase b"/>
    <property type="match status" value="1"/>
</dbReference>
<feature type="compositionally biased region" description="Polar residues" evidence="2">
    <location>
        <begin position="73"/>
        <end position="84"/>
    </location>
</feature>